<name>A0A2W5D1Y8_9CORY</name>
<comment type="caution">
    <text evidence="1">The sequence shown here is derived from an EMBL/GenBank/DDBJ whole genome shotgun (WGS) entry which is preliminary data.</text>
</comment>
<protein>
    <submittedName>
        <fullName evidence="1">Uncharacterized protein</fullName>
    </submittedName>
</protein>
<sequence>MNLKTLRSAASVTATIILGGAAIEGWNRVNELRKTNSRLRRYISSTDERLMDSYSDKVKLRVKVRQLEAKVADLSELIDPETNPTIILRARILAVVGNADSPITRGQLKTRLSAPQRGRADGELEWLIERGYLTDTDGTLATTGKKWHVL</sequence>
<accession>A0A2W5D1Y8</accession>
<dbReference type="EMBL" id="QFNY01000092">
    <property type="protein sequence ID" value="PZP01112.1"/>
    <property type="molecule type" value="Genomic_DNA"/>
</dbReference>
<dbReference type="Proteomes" id="UP000249451">
    <property type="component" value="Unassembled WGS sequence"/>
</dbReference>
<organism evidence="1 2">
    <name type="scientific">Corynebacterium urealyticum</name>
    <dbReference type="NCBI Taxonomy" id="43771"/>
    <lineage>
        <taxon>Bacteria</taxon>
        <taxon>Bacillati</taxon>
        <taxon>Actinomycetota</taxon>
        <taxon>Actinomycetes</taxon>
        <taxon>Mycobacteriales</taxon>
        <taxon>Corynebacteriaceae</taxon>
        <taxon>Corynebacterium</taxon>
    </lineage>
</organism>
<dbReference type="AlphaFoldDB" id="A0A2W5D1Y8"/>
<evidence type="ECO:0000313" key="1">
    <source>
        <dbReference type="EMBL" id="PZP01112.1"/>
    </source>
</evidence>
<gene>
    <name evidence="1" type="ORF">DI609_04965</name>
</gene>
<proteinExistence type="predicted"/>
<reference evidence="1 2" key="1">
    <citation type="submission" date="2017-11" db="EMBL/GenBank/DDBJ databases">
        <title>Infants hospitalized years apart are colonized by the same room-sourced microbial strains.</title>
        <authorList>
            <person name="Brooks B."/>
            <person name="Olm M.R."/>
            <person name="Firek B.A."/>
            <person name="Baker R."/>
            <person name="Thomas B.C."/>
            <person name="Morowitz M.J."/>
            <person name="Banfield J.F."/>
        </authorList>
    </citation>
    <scope>NUCLEOTIDE SEQUENCE [LARGE SCALE GENOMIC DNA]</scope>
    <source>
        <strain evidence="1">S2_012_000_R3_87</strain>
    </source>
</reference>
<evidence type="ECO:0000313" key="2">
    <source>
        <dbReference type="Proteomes" id="UP000249451"/>
    </source>
</evidence>